<name>A0AAD3CD00_9STRA</name>
<evidence type="ECO:0000313" key="1">
    <source>
        <dbReference type="EMBL" id="GFH43852.1"/>
    </source>
</evidence>
<dbReference type="PANTHER" id="PTHR45661:SF3">
    <property type="entry name" value="IG-LIKE DOMAIN-CONTAINING PROTEIN"/>
    <property type="match status" value="1"/>
</dbReference>
<sequence length="272" mass="32179">MRVATVDGFVTLFYDGSKELYNDELDDEWEEEEETFYDHTIWEDWNLSDECKRYFRERLSWQQIIVLNGVTEIPQFTFYRCWNIKRVIFADSVIRIEEFAFYGCRCLFSIKWSINLEYIGYKAFDCCDLSSVFVPPSCRVIEHCAFCSNKNLEILNVPQTIELGDYVFRDTKLFQRSPFHGPDEDAFEFDINRWLKNINNSDQFALHRLCSSFEPTLDMILQTMKDKGGPKAFNVENSSGITPSRYLKENPHAHVKEKEVIEKYVLQMMGEL</sequence>
<evidence type="ECO:0000313" key="2">
    <source>
        <dbReference type="Proteomes" id="UP001054902"/>
    </source>
</evidence>
<dbReference type="InterPro" id="IPR026906">
    <property type="entry name" value="LRR_5"/>
</dbReference>
<dbReference type="Pfam" id="PF13306">
    <property type="entry name" value="LRR_5"/>
    <property type="match status" value="1"/>
</dbReference>
<keyword evidence="2" id="KW-1185">Reference proteome</keyword>
<dbReference type="EMBL" id="BLLK01000019">
    <property type="protein sequence ID" value="GFH43852.1"/>
    <property type="molecule type" value="Genomic_DNA"/>
</dbReference>
<dbReference type="SUPFAM" id="SSF52058">
    <property type="entry name" value="L domain-like"/>
    <property type="match status" value="1"/>
</dbReference>
<accession>A0AAD3CD00</accession>
<dbReference type="Gene3D" id="3.80.10.10">
    <property type="entry name" value="Ribonuclease Inhibitor"/>
    <property type="match status" value="1"/>
</dbReference>
<evidence type="ECO:0008006" key="3">
    <source>
        <dbReference type="Google" id="ProtNLM"/>
    </source>
</evidence>
<dbReference type="AlphaFoldDB" id="A0AAD3CD00"/>
<comment type="caution">
    <text evidence="1">The sequence shown here is derived from an EMBL/GenBank/DDBJ whole genome shotgun (WGS) entry which is preliminary data.</text>
</comment>
<proteinExistence type="predicted"/>
<dbReference type="Proteomes" id="UP001054902">
    <property type="component" value="Unassembled WGS sequence"/>
</dbReference>
<organism evidence="1 2">
    <name type="scientific">Chaetoceros tenuissimus</name>
    <dbReference type="NCBI Taxonomy" id="426638"/>
    <lineage>
        <taxon>Eukaryota</taxon>
        <taxon>Sar</taxon>
        <taxon>Stramenopiles</taxon>
        <taxon>Ochrophyta</taxon>
        <taxon>Bacillariophyta</taxon>
        <taxon>Coscinodiscophyceae</taxon>
        <taxon>Chaetocerotophycidae</taxon>
        <taxon>Chaetocerotales</taxon>
        <taxon>Chaetocerotaceae</taxon>
        <taxon>Chaetoceros</taxon>
    </lineage>
</organism>
<gene>
    <name evidence="1" type="ORF">CTEN210_00325</name>
</gene>
<reference evidence="1 2" key="1">
    <citation type="journal article" date="2021" name="Sci. Rep.">
        <title>The genome of the diatom Chaetoceros tenuissimus carries an ancient integrated fragment of an extant virus.</title>
        <authorList>
            <person name="Hongo Y."/>
            <person name="Kimura K."/>
            <person name="Takaki Y."/>
            <person name="Yoshida Y."/>
            <person name="Baba S."/>
            <person name="Kobayashi G."/>
            <person name="Nagasaki K."/>
            <person name="Hano T."/>
            <person name="Tomaru Y."/>
        </authorList>
    </citation>
    <scope>NUCLEOTIDE SEQUENCE [LARGE SCALE GENOMIC DNA]</scope>
    <source>
        <strain evidence="1 2">NIES-3715</strain>
    </source>
</reference>
<dbReference type="PANTHER" id="PTHR45661">
    <property type="entry name" value="SURFACE ANTIGEN"/>
    <property type="match status" value="1"/>
</dbReference>
<dbReference type="InterPro" id="IPR053139">
    <property type="entry name" value="Surface_bspA-like"/>
</dbReference>
<protein>
    <recommendedName>
        <fullName evidence="3">Leucine-rich repeat domain-containing protein</fullName>
    </recommendedName>
</protein>
<dbReference type="InterPro" id="IPR032675">
    <property type="entry name" value="LRR_dom_sf"/>
</dbReference>